<dbReference type="EMBL" id="JAWDGP010002624">
    <property type="protein sequence ID" value="KAK3781412.1"/>
    <property type="molecule type" value="Genomic_DNA"/>
</dbReference>
<dbReference type="AlphaFoldDB" id="A0AAE1DSS9"/>
<evidence type="ECO:0000256" key="1">
    <source>
        <dbReference type="SAM" id="Phobius"/>
    </source>
</evidence>
<reference evidence="2" key="1">
    <citation type="journal article" date="2023" name="G3 (Bethesda)">
        <title>A reference genome for the long-term kleptoplast-retaining sea slug Elysia crispata morphotype clarki.</title>
        <authorList>
            <person name="Eastman K.E."/>
            <person name="Pendleton A.L."/>
            <person name="Shaikh M.A."/>
            <person name="Suttiyut T."/>
            <person name="Ogas R."/>
            <person name="Tomko P."/>
            <person name="Gavelis G."/>
            <person name="Widhalm J.R."/>
            <person name="Wisecaver J.H."/>
        </authorList>
    </citation>
    <scope>NUCLEOTIDE SEQUENCE</scope>
    <source>
        <strain evidence="2">ECLA1</strain>
    </source>
</reference>
<keyword evidence="1" id="KW-1133">Transmembrane helix</keyword>
<keyword evidence="1" id="KW-0472">Membrane</keyword>
<feature type="transmembrane region" description="Helical" evidence="1">
    <location>
        <begin position="6"/>
        <end position="28"/>
    </location>
</feature>
<feature type="transmembrane region" description="Helical" evidence="1">
    <location>
        <begin position="35"/>
        <end position="56"/>
    </location>
</feature>
<proteinExistence type="predicted"/>
<protein>
    <submittedName>
        <fullName evidence="2">Uncharacterized protein</fullName>
    </submittedName>
</protein>
<accession>A0AAE1DSS9</accession>
<evidence type="ECO:0000313" key="2">
    <source>
        <dbReference type="EMBL" id="KAK3781412.1"/>
    </source>
</evidence>
<organism evidence="2 3">
    <name type="scientific">Elysia crispata</name>
    <name type="common">lettuce slug</name>
    <dbReference type="NCBI Taxonomy" id="231223"/>
    <lineage>
        <taxon>Eukaryota</taxon>
        <taxon>Metazoa</taxon>
        <taxon>Spiralia</taxon>
        <taxon>Lophotrochozoa</taxon>
        <taxon>Mollusca</taxon>
        <taxon>Gastropoda</taxon>
        <taxon>Heterobranchia</taxon>
        <taxon>Euthyneura</taxon>
        <taxon>Panpulmonata</taxon>
        <taxon>Sacoglossa</taxon>
        <taxon>Placobranchoidea</taxon>
        <taxon>Plakobranchidae</taxon>
        <taxon>Elysia</taxon>
    </lineage>
</organism>
<evidence type="ECO:0000313" key="3">
    <source>
        <dbReference type="Proteomes" id="UP001283361"/>
    </source>
</evidence>
<name>A0AAE1DSS9_9GAST</name>
<sequence length="129" mass="14393">MCYPWVYHRVLPLGVSSCVTIGFITVCYPWVYHRVLPLGVSPCVTLGCITVCYPWVYHRVLPWWNSQGFVNVMIDPPAFDTASHLMGHSFMTHDITNSVPGRGRGCGADSQARCLTICAIRKLAEGSQF</sequence>
<comment type="caution">
    <text evidence="2">The sequence shown here is derived from an EMBL/GenBank/DDBJ whole genome shotgun (WGS) entry which is preliminary data.</text>
</comment>
<keyword evidence="1" id="KW-0812">Transmembrane</keyword>
<gene>
    <name evidence="2" type="ORF">RRG08_019038</name>
</gene>
<keyword evidence="3" id="KW-1185">Reference proteome</keyword>
<dbReference type="Proteomes" id="UP001283361">
    <property type="component" value="Unassembled WGS sequence"/>
</dbReference>